<dbReference type="GO" id="GO:0004867">
    <property type="term" value="F:serine-type endopeptidase inhibitor activity"/>
    <property type="evidence" value="ECO:0007669"/>
    <property type="project" value="UniProtKB-KW"/>
</dbReference>
<dbReference type="InterPro" id="IPR042185">
    <property type="entry name" value="Serpin_sf_2"/>
</dbReference>
<dbReference type="InterPro" id="IPR000215">
    <property type="entry name" value="Serpin_fam"/>
</dbReference>
<sequence length="550" mass="62001">MRSHYSAGWTLALVLLVSSLLAVSAANNRGQPAKPAAAGQQANRLHAPTANTKLVSDSVTNLAAKIANALSNQKSKTEIFSPVSIAGALSLLLLGSGGQTQQELLTVMGLNKGQLSFQDIHLSFGRLFQDLVSNDPSLEPLVTWRLNDKCNRYNEDEEDEEDDYINSQSPSNEVDLLIQIGNGIFSQKGTKFDERYDKLAKDLYQSELKPLDFVGDETGSVRYINSWVHNQTHGRIADIVSHISADTILMIVNTLYFRGLWEEAFQPMATRNRRFFPNGPDGPDSFDIPMMAKSHCMPYYFWQEENVRVLGVPYRQNVTMYIFMPMNSTRKLVQSMQSKITAERINDIVTKMKMKSVTVMFPKMHISNSISLKNVLQQLGVYTLFERKEADLNRLLASNTTDRFGGDPLDLLEVLQDTKENAIFLLQQQIPNCIIEERIGIERGNCLKDHCAFGGKTCVCCIEQDDSFRRRRRRDAFTPSKNDPIFVNEMLHKVDLTVNERGTEGGAATATLIDRISSQINFIVNGPFMMVIREETTRLPLFYGNIYNPK</sequence>
<dbReference type="VEuPathDB" id="VectorBase:AMEM21_002995"/>
<evidence type="ECO:0000313" key="7">
    <source>
        <dbReference type="Proteomes" id="UP000075903"/>
    </source>
</evidence>
<dbReference type="PANTHER" id="PTHR11461">
    <property type="entry name" value="SERINE PROTEASE INHIBITOR, SERPIN"/>
    <property type="match status" value="1"/>
</dbReference>
<dbReference type="AlphaFoldDB" id="A0A2C9H5I8"/>
<evidence type="ECO:0000256" key="3">
    <source>
        <dbReference type="RuleBase" id="RU000411"/>
    </source>
</evidence>
<keyword evidence="1" id="KW-0646">Protease inhibitor</keyword>
<dbReference type="PANTHER" id="PTHR11461:SF342">
    <property type="entry name" value="SERINE PROTEASE INHIBITOR 28DC"/>
    <property type="match status" value="1"/>
</dbReference>
<reference evidence="6" key="1">
    <citation type="submission" date="2020-05" db="UniProtKB">
        <authorList>
            <consortium name="EnsemblMetazoa"/>
        </authorList>
    </citation>
    <scope>IDENTIFICATION</scope>
    <source>
        <strain evidence="6">MAF</strain>
    </source>
</reference>
<feature type="domain" description="Serpin" evidence="5">
    <location>
        <begin position="64"/>
        <end position="549"/>
    </location>
</feature>
<accession>A0A2C9H5I8</accession>
<evidence type="ECO:0000256" key="2">
    <source>
        <dbReference type="ARBA" id="ARBA00022900"/>
    </source>
</evidence>
<dbReference type="InterPro" id="IPR036186">
    <property type="entry name" value="Serpin_sf"/>
</dbReference>
<dbReference type="InterPro" id="IPR023796">
    <property type="entry name" value="Serpin_dom"/>
</dbReference>
<evidence type="ECO:0000256" key="4">
    <source>
        <dbReference type="SAM" id="SignalP"/>
    </source>
</evidence>
<proteinExistence type="inferred from homology"/>
<protein>
    <recommendedName>
        <fullName evidence="5">Serpin domain-containing protein</fullName>
    </recommendedName>
</protein>
<dbReference type="Gene3D" id="3.30.497.10">
    <property type="entry name" value="Antithrombin, subunit I, domain 2"/>
    <property type="match status" value="2"/>
</dbReference>
<dbReference type="Pfam" id="PF00079">
    <property type="entry name" value="Serpin"/>
    <property type="match status" value="2"/>
</dbReference>
<feature type="chain" id="PRO_5013084396" description="Serpin domain-containing protein" evidence="4">
    <location>
        <begin position="26"/>
        <end position="550"/>
    </location>
</feature>
<evidence type="ECO:0000256" key="1">
    <source>
        <dbReference type="ARBA" id="ARBA00022690"/>
    </source>
</evidence>
<organism evidence="6 7">
    <name type="scientific">Anopheles merus</name>
    <name type="common">Mosquito</name>
    <dbReference type="NCBI Taxonomy" id="30066"/>
    <lineage>
        <taxon>Eukaryota</taxon>
        <taxon>Metazoa</taxon>
        <taxon>Ecdysozoa</taxon>
        <taxon>Arthropoda</taxon>
        <taxon>Hexapoda</taxon>
        <taxon>Insecta</taxon>
        <taxon>Pterygota</taxon>
        <taxon>Neoptera</taxon>
        <taxon>Endopterygota</taxon>
        <taxon>Diptera</taxon>
        <taxon>Nematocera</taxon>
        <taxon>Culicoidea</taxon>
        <taxon>Culicidae</taxon>
        <taxon>Anophelinae</taxon>
        <taxon>Anopheles</taxon>
    </lineage>
</organism>
<dbReference type="FunFam" id="2.30.39.10:FF:000035">
    <property type="entry name" value="Serine protease inhibitor (serpin) 16"/>
    <property type="match status" value="1"/>
</dbReference>
<feature type="signal peptide" evidence="4">
    <location>
        <begin position="1"/>
        <end position="25"/>
    </location>
</feature>
<comment type="similarity">
    <text evidence="3">Belongs to the serpin family.</text>
</comment>
<dbReference type="GO" id="GO:0045861">
    <property type="term" value="P:negative regulation of proteolysis"/>
    <property type="evidence" value="ECO:0007669"/>
    <property type="project" value="UniProtKB-ARBA"/>
</dbReference>
<dbReference type="SMART" id="SM00093">
    <property type="entry name" value="SERPIN"/>
    <property type="match status" value="1"/>
</dbReference>
<dbReference type="Gene3D" id="2.30.39.10">
    <property type="entry name" value="Alpha-1-antitrypsin, domain 1"/>
    <property type="match status" value="1"/>
</dbReference>
<dbReference type="Proteomes" id="UP000075903">
    <property type="component" value="Unassembled WGS sequence"/>
</dbReference>
<keyword evidence="4" id="KW-0732">Signal</keyword>
<dbReference type="VEuPathDB" id="VectorBase:AMEM016677"/>
<dbReference type="EnsemblMetazoa" id="AMEM016677-RB">
    <property type="protein sequence ID" value="AMEM016677-PB"/>
    <property type="gene ID" value="AMEM016677"/>
</dbReference>
<dbReference type="GO" id="GO:0005615">
    <property type="term" value="C:extracellular space"/>
    <property type="evidence" value="ECO:0007669"/>
    <property type="project" value="InterPro"/>
</dbReference>
<keyword evidence="2" id="KW-0722">Serine protease inhibitor</keyword>
<keyword evidence="7" id="KW-1185">Reference proteome</keyword>
<evidence type="ECO:0000259" key="5">
    <source>
        <dbReference type="SMART" id="SM00093"/>
    </source>
</evidence>
<name>A0A2C9H5I8_ANOME</name>
<dbReference type="STRING" id="30066.A0A2C9H5I8"/>
<dbReference type="InterPro" id="IPR042178">
    <property type="entry name" value="Serpin_sf_1"/>
</dbReference>
<evidence type="ECO:0000313" key="6">
    <source>
        <dbReference type="EnsemblMetazoa" id="AMEM016677-PB"/>
    </source>
</evidence>
<dbReference type="SUPFAM" id="SSF56574">
    <property type="entry name" value="Serpins"/>
    <property type="match status" value="1"/>
</dbReference>